<reference evidence="1" key="1">
    <citation type="journal article" date="2020" name="Stud. Mycol.">
        <title>101 Dothideomycetes genomes: a test case for predicting lifestyles and emergence of pathogens.</title>
        <authorList>
            <person name="Haridas S."/>
            <person name="Albert R."/>
            <person name="Binder M."/>
            <person name="Bloem J."/>
            <person name="Labutti K."/>
            <person name="Salamov A."/>
            <person name="Andreopoulos B."/>
            <person name="Baker S."/>
            <person name="Barry K."/>
            <person name="Bills G."/>
            <person name="Bluhm B."/>
            <person name="Cannon C."/>
            <person name="Castanera R."/>
            <person name="Culley D."/>
            <person name="Daum C."/>
            <person name="Ezra D."/>
            <person name="Gonzalez J."/>
            <person name="Henrissat B."/>
            <person name="Kuo A."/>
            <person name="Liang C."/>
            <person name="Lipzen A."/>
            <person name="Lutzoni F."/>
            <person name="Magnuson J."/>
            <person name="Mondo S."/>
            <person name="Nolan M."/>
            <person name="Ohm R."/>
            <person name="Pangilinan J."/>
            <person name="Park H.-J."/>
            <person name="Ramirez L."/>
            <person name="Alfaro M."/>
            <person name="Sun H."/>
            <person name="Tritt A."/>
            <person name="Yoshinaga Y."/>
            <person name="Zwiers L.-H."/>
            <person name="Turgeon B."/>
            <person name="Goodwin S."/>
            <person name="Spatafora J."/>
            <person name="Crous P."/>
            <person name="Grigoriev I."/>
        </authorList>
    </citation>
    <scope>NUCLEOTIDE SEQUENCE</scope>
    <source>
        <strain evidence="1">ATCC 200398</strain>
    </source>
</reference>
<protein>
    <submittedName>
        <fullName evidence="1">Uncharacterized protein</fullName>
    </submittedName>
</protein>
<name>A0ACB6QDW4_9PLEO</name>
<evidence type="ECO:0000313" key="1">
    <source>
        <dbReference type="EMBL" id="KAF2464331.1"/>
    </source>
</evidence>
<dbReference type="Proteomes" id="UP000799755">
    <property type="component" value="Unassembled WGS sequence"/>
</dbReference>
<evidence type="ECO:0000313" key="2">
    <source>
        <dbReference type="Proteomes" id="UP000799755"/>
    </source>
</evidence>
<accession>A0ACB6QDW4</accession>
<dbReference type="EMBL" id="MU003538">
    <property type="protein sequence ID" value="KAF2464331.1"/>
    <property type="molecule type" value="Genomic_DNA"/>
</dbReference>
<keyword evidence="2" id="KW-1185">Reference proteome</keyword>
<proteinExistence type="predicted"/>
<sequence length="152" mass="16956">MTTEPSKTAQAPVAPPEGSPCWIEIMSNDPPKLKSFYEALFPAWSFKPATEQHKDDFMYEFEKPSGLSGGILKMPEGCNRDGEQGMGVGFTVYYFVPSIEKTAKRVEELGGTEVLGKKEIPGGMGWFANFKDLEGNRFGVFENNWEAQCKKE</sequence>
<gene>
    <name evidence="1" type="ORF">BDR25DRAFT_346808</name>
</gene>
<organism evidence="1 2">
    <name type="scientific">Lindgomyces ingoldianus</name>
    <dbReference type="NCBI Taxonomy" id="673940"/>
    <lineage>
        <taxon>Eukaryota</taxon>
        <taxon>Fungi</taxon>
        <taxon>Dikarya</taxon>
        <taxon>Ascomycota</taxon>
        <taxon>Pezizomycotina</taxon>
        <taxon>Dothideomycetes</taxon>
        <taxon>Pleosporomycetidae</taxon>
        <taxon>Pleosporales</taxon>
        <taxon>Lindgomycetaceae</taxon>
        <taxon>Lindgomyces</taxon>
    </lineage>
</organism>
<comment type="caution">
    <text evidence="1">The sequence shown here is derived from an EMBL/GenBank/DDBJ whole genome shotgun (WGS) entry which is preliminary data.</text>
</comment>